<dbReference type="PROSITE" id="PS50035">
    <property type="entry name" value="PLD"/>
    <property type="match status" value="1"/>
</dbReference>
<reference evidence="2 4" key="1">
    <citation type="submission" date="2016-10" db="EMBL/GenBank/DDBJ databases">
        <title>Comparative genomics between deep and shallow subseafloor isolates.</title>
        <authorList>
            <person name="Ishii S."/>
            <person name="Miller J.R."/>
            <person name="Sutton G."/>
            <person name="Suzuki S."/>
            <person name="Methe B."/>
            <person name="Inagaki F."/>
            <person name="Imachi H."/>
        </authorList>
    </citation>
    <scope>NUCLEOTIDE SEQUENCE [LARGE SCALE GENOMIC DNA]</scope>
    <source>
        <strain evidence="2 4">A8p</strain>
    </source>
</reference>
<evidence type="ECO:0000313" key="5">
    <source>
        <dbReference type="Proteomes" id="UP000591058"/>
    </source>
</evidence>
<keyword evidence="4" id="KW-1185">Reference proteome</keyword>
<evidence type="ECO:0000313" key="2">
    <source>
        <dbReference type="EMBL" id="AUB59773.1"/>
    </source>
</evidence>
<accession>A0A2H4VNU4</accession>
<sequence>MESKISPSGELEILGKGQLLPHLQTSISQATESICIVGPWLDAYFVGKVIDSISYPEIEVHFIVRIDDEGIIDSKTLSALNLARKNMPNYHARSLLNLHSKVILIDKDLFYLGSTNWYWYSLHESLELTVTGKSLVLPELISKIESYWNMAQPLRSADMKGFHDLDPITAYYPR</sequence>
<dbReference type="CDD" id="cd00138">
    <property type="entry name" value="PLDc_SF"/>
    <property type="match status" value="1"/>
</dbReference>
<dbReference type="GO" id="GO:0003824">
    <property type="term" value="F:catalytic activity"/>
    <property type="evidence" value="ECO:0007669"/>
    <property type="project" value="InterPro"/>
</dbReference>
<dbReference type="RefSeq" id="WP_100907756.1">
    <property type="nucleotide sequence ID" value="NZ_CP017768.1"/>
</dbReference>
<gene>
    <name evidence="2" type="ORF">BK009_03235</name>
    <name evidence="3" type="ORF">HG719_00110</name>
</gene>
<dbReference type="Pfam" id="PF13091">
    <property type="entry name" value="PLDc_2"/>
    <property type="match status" value="1"/>
</dbReference>
<protein>
    <recommendedName>
        <fullName evidence="1">PLD phosphodiesterase domain-containing protein</fullName>
    </recommendedName>
</protein>
<dbReference type="GeneID" id="35124554"/>
<name>A0A2H4VNU4_9EURY</name>
<evidence type="ECO:0000313" key="4">
    <source>
        <dbReference type="Proteomes" id="UP000232631"/>
    </source>
</evidence>
<feature type="domain" description="PLD phosphodiesterase" evidence="1">
    <location>
        <begin position="94"/>
        <end position="121"/>
    </location>
</feature>
<dbReference type="EMBL" id="CP017768">
    <property type="protein sequence ID" value="AUB59773.1"/>
    <property type="molecule type" value="Genomic_DNA"/>
</dbReference>
<dbReference type="Gene3D" id="3.30.870.10">
    <property type="entry name" value="Endonuclease Chain A"/>
    <property type="match status" value="1"/>
</dbReference>
<dbReference type="SMART" id="SM00155">
    <property type="entry name" value="PLDc"/>
    <property type="match status" value="1"/>
</dbReference>
<proteinExistence type="predicted"/>
<evidence type="ECO:0000313" key="3">
    <source>
        <dbReference type="EMBL" id="NMO08237.1"/>
    </source>
</evidence>
<dbReference type="Proteomes" id="UP000232631">
    <property type="component" value="Chromosome"/>
</dbReference>
<reference evidence="3 5" key="2">
    <citation type="submission" date="2020-04" db="EMBL/GenBank/DDBJ databases">
        <title>Draft genome of Methanobacterium subterraneum isolated from animal feces.</title>
        <authorList>
            <person name="Ouboter H.T."/>
            <person name="Berger S."/>
            <person name="Gungor E."/>
            <person name="Jetten M.S.M."/>
            <person name="Welte C.U."/>
        </authorList>
    </citation>
    <scope>NUCLEOTIDE SEQUENCE [LARGE SCALE GENOMIC DNA]</scope>
    <source>
        <strain evidence="3">HO_2020</strain>
    </source>
</reference>
<dbReference type="InterPro" id="IPR001736">
    <property type="entry name" value="PLipase_D/transphosphatidylase"/>
</dbReference>
<dbReference type="SUPFAM" id="SSF56024">
    <property type="entry name" value="Phospholipase D/nuclease"/>
    <property type="match status" value="1"/>
</dbReference>
<dbReference type="AlphaFoldDB" id="A0A2H4VNU4"/>
<dbReference type="InterPro" id="IPR025202">
    <property type="entry name" value="PLD-like_dom"/>
</dbReference>
<organism evidence="2 4">
    <name type="scientific">Methanobacterium subterraneum</name>
    <dbReference type="NCBI Taxonomy" id="59277"/>
    <lineage>
        <taxon>Archaea</taxon>
        <taxon>Methanobacteriati</taxon>
        <taxon>Methanobacteriota</taxon>
        <taxon>Methanomada group</taxon>
        <taxon>Methanobacteria</taxon>
        <taxon>Methanobacteriales</taxon>
        <taxon>Methanobacteriaceae</taxon>
        <taxon>Methanobacterium</taxon>
    </lineage>
</organism>
<dbReference type="KEGG" id="msub:BK009_03235"/>
<dbReference type="Proteomes" id="UP000591058">
    <property type="component" value="Unassembled WGS sequence"/>
</dbReference>
<evidence type="ECO:0000259" key="1">
    <source>
        <dbReference type="PROSITE" id="PS50035"/>
    </source>
</evidence>
<dbReference type="EMBL" id="JABBYL010000001">
    <property type="protein sequence ID" value="NMO08237.1"/>
    <property type="molecule type" value="Genomic_DNA"/>
</dbReference>